<organism evidence="1 2">
    <name type="scientific">Bradyrhizobium cosmicum</name>
    <dbReference type="NCBI Taxonomy" id="1404864"/>
    <lineage>
        <taxon>Bacteria</taxon>
        <taxon>Pseudomonadati</taxon>
        <taxon>Pseudomonadota</taxon>
        <taxon>Alphaproteobacteria</taxon>
        <taxon>Hyphomicrobiales</taxon>
        <taxon>Nitrobacteraceae</taxon>
        <taxon>Bradyrhizobium</taxon>
    </lineage>
</organism>
<evidence type="ECO:0000313" key="2">
    <source>
        <dbReference type="Proteomes" id="UP000007886"/>
    </source>
</evidence>
<evidence type="ECO:0000313" key="1">
    <source>
        <dbReference type="EMBL" id="BAL77039.1"/>
    </source>
</evidence>
<dbReference type="KEGG" id="brs:S23_38440"/>
<accession>A0AAI8MEL1</accession>
<name>A0AAI8MEL1_9BRAD</name>
<dbReference type="Proteomes" id="UP000007886">
    <property type="component" value="Chromosome"/>
</dbReference>
<dbReference type="EMBL" id="AP012279">
    <property type="protein sequence ID" value="BAL77039.1"/>
    <property type="molecule type" value="Genomic_DNA"/>
</dbReference>
<proteinExistence type="predicted"/>
<reference evidence="1 2" key="1">
    <citation type="journal article" date="2012" name="Microbes Environ.">
        <title>Complete genome sequence of Bradyrhizobium sp. S23321: insights into symbiosis evolution in soil oligotrophs.</title>
        <authorList>
            <person name="Okubo T."/>
            <person name="Tsukui T."/>
            <person name="Maita H."/>
            <person name="Okamoto S."/>
            <person name="Oshima K."/>
            <person name="Fujisawa T."/>
            <person name="Saito A."/>
            <person name="Futamata H."/>
            <person name="Hattori R."/>
            <person name="Shimomura Y."/>
            <person name="Haruta S."/>
            <person name="Morimoto S."/>
            <person name="Wang Y."/>
            <person name="Sakai Y."/>
            <person name="Hattori M."/>
            <person name="Aizawa S."/>
            <person name="Nagashima K.V.P."/>
            <person name="Masuda S."/>
            <person name="Hattori T."/>
            <person name="Yamashita A."/>
            <person name="Bao Z."/>
            <person name="Hayatsu M."/>
            <person name="Kajiya-Kanegae H."/>
            <person name="Yoshinaga I."/>
            <person name="Sakamoto K."/>
            <person name="Toyota K."/>
            <person name="Nakao M."/>
            <person name="Kohara M."/>
            <person name="Anda M."/>
            <person name="Niwa R."/>
            <person name="Jung-Hwan P."/>
            <person name="Sameshima-Saito R."/>
            <person name="Tokuda S."/>
            <person name="Yamamoto S."/>
            <person name="Yamamoto S."/>
            <person name="Yokoyama T."/>
            <person name="Akutsu T."/>
            <person name="Nakamura Y."/>
            <person name="Nakahira-Yanaka Y."/>
            <person name="Takada Hoshino Y."/>
            <person name="Hirakawa H."/>
            <person name="Mitsui H."/>
            <person name="Terasawa K."/>
            <person name="Itakura M."/>
            <person name="Sato S."/>
            <person name="Ikeda-Ohtsubo W."/>
            <person name="Sakakura N."/>
            <person name="Kaminuma E."/>
            <person name="Minamisawa K."/>
        </authorList>
    </citation>
    <scope>NUCLEOTIDE SEQUENCE [LARGE SCALE GENOMIC DNA]</scope>
    <source>
        <strain evidence="1 2">S23321</strain>
    </source>
</reference>
<keyword evidence="2" id="KW-1185">Reference proteome</keyword>
<sequence>MKPSQRVGIVGFISPVSQAAGTVTSGWMDATTFHNFLAILKTGILGASATVDAKLQQATDNSGTGAKDVTGKAITQLVKASNDNNQLTIDLKQEDLDFNGAFKWFRLSVTVATAASLIDATILGFDPRYGFGTDNDAASVVQNV</sequence>
<protein>
    <submittedName>
        <fullName evidence="1">Uncharacterized protein</fullName>
    </submittedName>
</protein>
<dbReference type="AlphaFoldDB" id="A0AAI8MEL1"/>
<gene>
    <name evidence="1" type="ORF">S23_38440</name>
</gene>